<dbReference type="SUPFAM" id="SSF52121">
    <property type="entry name" value="Lumazine synthase"/>
    <property type="match status" value="1"/>
</dbReference>
<evidence type="ECO:0000256" key="4">
    <source>
        <dbReference type="ARBA" id="ARBA00022619"/>
    </source>
</evidence>
<comment type="caution">
    <text evidence="8">The sequence shown here is derived from an EMBL/GenBank/DDBJ whole genome shotgun (WGS) entry which is preliminary data.</text>
</comment>
<evidence type="ECO:0000313" key="8">
    <source>
        <dbReference type="EMBL" id="OEJ64612.1"/>
    </source>
</evidence>
<name>A0A1E5Q443_9PROT</name>
<feature type="binding site" evidence="7">
    <location>
        <begin position="75"/>
        <end position="77"/>
    </location>
    <ligand>
        <name>5-amino-6-(D-ribitylamino)uracil</name>
        <dbReference type="ChEBI" id="CHEBI:15934"/>
    </ligand>
</feature>
<feature type="binding site" evidence="7">
    <location>
        <position position="121"/>
    </location>
    <ligand>
        <name>(2S)-2-hydroxy-3-oxobutyl phosphate</name>
        <dbReference type="ChEBI" id="CHEBI:58830"/>
    </ligand>
</feature>
<dbReference type="UniPathway" id="UPA00275">
    <property type="reaction ID" value="UER00404"/>
</dbReference>
<dbReference type="RefSeq" id="WP_069959114.1">
    <property type="nucleotide sequence ID" value="NZ_MCGG01000067.1"/>
</dbReference>
<feature type="binding site" evidence="7">
    <location>
        <begin position="80"/>
        <end position="81"/>
    </location>
    <ligand>
        <name>(2S)-2-hydroxy-3-oxobutyl phosphate</name>
        <dbReference type="ChEBI" id="CHEBI:58830"/>
    </ligand>
</feature>
<keyword evidence="9" id="KW-1185">Reference proteome</keyword>
<feature type="binding site" evidence="7">
    <location>
        <begin position="43"/>
        <end position="45"/>
    </location>
    <ligand>
        <name>5-amino-6-(D-ribitylamino)uracil</name>
        <dbReference type="ChEBI" id="CHEBI:15934"/>
    </ligand>
</feature>
<dbReference type="NCBIfam" id="TIGR00114">
    <property type="entry name" value="lumazine-synth"/>
    <property type="match status" value="1"/>
</dbReference>
<sequence>MVTQVLIIEAPFYHHITEQLVAGAVAKLEEAGVSFDHITVPGAFEIPGVIAFSELAQENHPIASRHYSGYIALGCVIRGETSHYDYVAGESCRALMNLTLEGVAIGNGILTVENEAQALVRAGVDQKNKGGDAAEACLRMIGVRDSLMQGRI</sequence>
<dbReference type="EC" id="2.5.1.78" evidence="3 7"/>
<dbReference type="Gene3D" id="3.40.50.960">
    <property type="entry name" value="Lumazine/riboflavin synthase"/>
    <property type="match status" value="1"/>
</dbReference>
<dbReference type="InterPro" id="IPR036467">
    <property type="entry name" value="LS/RS_sf"/>
</dbReference>
<dbReference type="InterPro" id="IPR034964">
    <property type="entry name" value="LS"/>
</dbReference>
<dbReference type="OrthoDB" id="9809709at2"/>
<keyword evidence="4 7" id="KW-0686">Riboflavin biosynthesis</keyword>
<dbReference type="PANTHER" id="PTHR21058">
    <property type="entry name" value="6,7-DIMETHYL-8-RIBITYLLUMAZINE SYNTHASE DMRL SYNTHASE LUMAZINE SYNTHASE"/>
    <property type="match status" value="1"/>
</dbReference>
<comment type="similarity">
    <text evidence="2 7">Belongs to the DMRL synthase family.</text>
</comment>
<dbReference type="Proteomes" id="UP000095347">
    <property type="component" value="Unassembled WGS sequence"/>
</dbReference>
<protein>
    <recommendedName>
        <fullName evidence="3 7">6,7-dimethyl-8-ribityllumazine synthase</fullName>
        <shortName evidence="7">DMRL synthase</shortName>
        <shortName evidence="7">LS</shortName>
        <shortName evidence="7">Lumazine synthase</shortName>
        <ecNumber evidence="3 7">2.5.1.78</ecNumber>
    </recommendedName>
</protein>
<evidence type="ECO:0000256" key="3">
    <source>
        <dbReference type="ARBA" id="ARBA00012664"/>
    </source>
</evidence>
<evidence type="ECO:0000256" key="5">
    <source>
        <dbReference type="ARBA" id="ARBA00022679"/>
    </source>
</evidence>
<feature type="active site" description="Proton donor" evidence="7">
    <location>
        <position position="83"/>
    </location>
</feature>
<dbReference type="InterPro" id="IPR002180">
    <property type="entry name" value="LS/RS"/>
</dbReference>
<dbReference type="GO" id="GO:0005829">
    <property type="term" value="C:cytosol"/>
    <property type="evidence" value="ECO:0007669"/>
    <property type="project" value="TreeGrafter"/>
</dbReference>
<dbReference type="GO" id="GO:0000906">
    <property type="term" value="F:6,7-dimethyl-8-ribityllumazine synthase activity"/>
    <property type="evidence" value="ECO:0007669"/>
    <property type="project" value="UniProtKB-UniRule"/>
</dbReference>
<comment type="function">
    <text evidence="7">Catalyzes the formation of 6,7-dimethyl-8-ribityllumazine by condensation of 5-amino-6-(D-ribitylamino)uracil with 3,4-dihydroxy-2-butanone 4-phosphate. This is the penultimate step in the biosynthesis of riboflavin.</text>
</comment>
<organism evidence="8 9">
    <name type="scientific">Magnetovibrio blakemorei</name>
    <dbReference type="NCBI Taxonomy" id="28181"/>
    <lineage>
        <taxon>Bacteria</taxon>
        <taxon>Pseudomonadati</taxon>
        <taxon>Pseudomonadota</taxon>
        <taxon>Alphaproteobacteria</taxon>
        <taxon>Rhodospirillales</taxon>
        <taxon>Magnetovibrionaceae</taxon>
        <taxon>Magnetovibrio</taxon>
    </lineage>
</organism>
<gene>
    <name evidence="7" type="primary">ribH</name>
    <name evidence="8" type="ORF">BEN30_00505</name>
</gene>
<dbReference type="PANTHER" id="PTHR21058:SF0">
    <property type="entry name" value="6,7-DIMETHYL-8-RIBITYLLUMAZINE SYNTHASE"/>
    <property type="match status" value="1"/>
</dbReference>
<comment type="pathway">
    <text evidence="1 7">Cofactor biosynthesis; riboflavin biosynthesis; riboflavin from 2-hydroxy-3-oxobutyl phosphate and 5-amino-6-(D-ribitylamino)uracil: step 1/2.</text>
</comment>
<reference evidence="9" key="1">
    <citation type="submission" date="2016-07" db="EMBL/GenBank/DDBJ databases">
        <authorList>
            <person name="Florea S."/>
            <person name="Webb J.S."/>
            <person name="Jaromczyk J."/>
            <person name="Schardl C.L."/>
        </authorList>
    </citation>
    <scope>NUCLEOTIDE SEQUENCE [LARGE SCALE GENOMIC DNA]</scope>
    <source>
        <strain evidence="9">MV-1</strain>
    </source>
</reference>
<dbReference type="HAMAP" id="MF_00178">
    <property type="entry name" value="Lumazine_synth"/>
    <property type="match status" value="1"/>
</dbReference>
<dbReference type="GO" id="GO:0009349">
    <property type="term" value="C:riboflavin synthase complex"/>
    <property type="evidence" value="ECO:0007669"/>
    <property type="project" value="UniProtKB-UniRule"/>
</dbReference>
<feature type="binding site" evidence="7">
    <location>
        <position position="12"/>
    </location>
    <ligand>
        <name>5-amino-6-(D-ribitylamino)uracil</name>
        <dbReference type="ChEBI" id="CHEBI:15934"/>
    </ligand>
</feature>
<evidence type="ECO:0000256" key="6">
    <source>
        <dbReference type="ARBA" id="ARBA00048785"/>
    </source>
</evidence>
<dbReference type="STRING" id="28181.BEN30_00505"/>
<evidence type="ECO:0000256" key="1">
    <source>
        <dbReference type="ARBA" id="ARBA00004917"/>
    </source>
</evidence>
<feature type="binding site" evidence="7">
    <location>
        <position position="107"/>
    </location>
    <ligand>
        <name>5-amino-6-(D-ribitylamino)uracil</name>
        <dbReference type="ChEBI" id="CHEBI:15934"/>
    </ligand>
</feature>
<comment type="catalytic activity">
    <reaction evidence="6 7">
        <text>(2S)-2-hydroxy-3-oxobutyl phosphate + 5-amino-6-(D-ribitylamino)uracil = 6,7-dimethyl-8-(1-D-ribityl)lumazine + phosphate + 2 H2O + H(+)</text>
        <dbReference type="Rhea" id="RHEA:26152"/>
        <dbReference type="ChEBI" id="CHEBI:15377"/>
        <dbReference type="ChEBI" id="CHEBI:15378"/>
        <dbReference type="ChEBI" id="CHEBI:15934"/>
        <dbReference type="ChEBI" id="CHEBI:43474"/>
        <dbReference type="ChEBI" id="CHEBI:58201"/>
        <dbReference type="ChEBI" id="CHEBI:58830"/>
        <dbReference type="EC" id="2.5.1.78"/>
    </reaction>
</comment>
<accession>A0A1E5Q443</accession>
<evidence type="ECO:0000256" key="2">
    <source>
        <dbReference type="ARBA" id="ARBA00007424"/>
    </source>
</evidence>
<dbReference type="CDD" id="cd09209">
    <property type="entry name" value="Lumazine_synthase-I"/>
    <property type="match status" value="1"/>
</dbReference>
<evidence type="ECO:0000313" key="9">
    <source>
        <dbReference type="Proteomes" id="UP000095347"/>
    </source>
</evidence>
<dbReference type="GO" id="GO:0009231">
    <property type="term" value="P:riboflavin biosynthetic process"/>
    <property type="evidence" value="ECO:0007669"/>
    <property type="project" value="UniProtKB-UniRule"/>
</dbReference>
<keyword evidence="5 7" id="KW-0808">Transferase</keyword>
<dbReference type="AlphaFoldDB" id="A0A1E5Q443"/>
<dbReference type="EMBL" id="MCGG01000067">
    <property type="protein sequence ID" value="OEJ64612.1"/>
    <property type="molecule type" value="Genomic_DNA"/>
</dbReference>
<dbReference type="Pfam" id="PF00885">
    <property type="entry name" value="DMRL_synthase"/>
    <property type="match status" value="1"/>
</dbReference>
<proteinExistence type="inferred from homology"/>
<evidence type="ECO:0000256" key="7">
    <source>
        <dbReference type="HAMAP-Rule" id="MF_00178"/>
    </source>
</evidence>